<evidence type="ECO:0000313" key="3">
    <source>
        <dbReference type="Proteomes" id="UP000182624"/>
    </source>
</evidence>
<keyword evidence="1" id="KW-0812">Transmembrane</keyword>
<protein>
    <submittedName>
        <fullName evidence="2">Uncharacterized protein</fullName>
    </submittedName>
</protein>
<keyword evidence="1" id="KW-0472">Membrane</keyword>
<evidence type="ECO:0000313" key="2">
    <source>
        <dbReference type="EMBL" id="SFQ46147.1"/>
    </source>
</evidence>
<name>A0A1I5YQI5_9FIRM</name>
<feature type="transmembrane region" description="Helical" evidence="1">
    <location>
        <begin position="38"/>
        <end position="57"/>
    </location>
</feature>
<accession>A0A1I5YQI5</accession>
<feature type="transmembrane region" description="Helical" evidence="1">
    <location>
        <begin position="6"/>
        <end position="29"/>
    </location>
</feature>
<evidence type="ECO:0000256" key="1">
    <source>
        <dbReference type="SAM" id="Phobius"/>
    </source>
</evidence>
<dbReference type="EMBL" id="FOXO01000052">
    <property type="protein sequence ID" value="SFQ46147.1"/>
    <property type="molecule type" value="Genomic_DNA"/>
</dbReference>
<dbReference type="AlphaFoldDB" id="A0A1I5YQI5"/>
<dbReference type="RefSeq" id="WP_074892052.1">
    <property type="nucleotide sequence ID" value="NZ_FOXO01000052.1"/>
</dbReference>
<sequence>MMLVVLEGITFVALMAPQFLLVPLMVYFVNGTSDFKTAAIQMTVIYLISGLFDRLFIDWYWVGKTKAWIIPGTEDMMPYIYGKTLIGKWVSTVIGFPILAVLIAWVVSRF</sequence>
<proteinExistence type="predicted"/>
<keyword evidence="1" id="KW-1133">Transmembrane helix</keyword>
<dbReference type="Proteomes" id="UP000182624">
    <property type="component" value="Unassembled WGS sequence"/>
</dbReference>
<reference evidence="3" key="1">
    <citation type="submission" date="2016-10" db="EMBL/GenBank/DDBJ databases">
        <authorList>
            <person name="Varghese N."/>
            <person name="Submissions S."/>
        </authorList>
    </citation>
    <scope>NUCLEOTIDE SEQUENCE [LARGE SCALE GENOMIC DNA]</scope>
    <source>
        <strain evidence="3">P18</strain>
    </source>
</reference>
<dbReference type="OrthoDB" id="3192072at2"/>
<organism evidence="2 3">
    <name type="scientific">Butyrivibrio proteoclasticus</name>
    <dbReference type="NCBI Taxonomy" id="43305"/>
    <lineage>
        <taxon>Bacteria</taxon>
        <taxon>Bacillati</taxon>
        <taxon>Bacillota</taxon>
        <taxon>Clostridia</taxon>
        <taxon>Lachnospirales</taxon>
        <taxon>Lachnospiraceae</taxon>
        <taxon>Butyrivibrio</taxon>
    </lineage>
</organism>
<gene>
    <name evidence="2" type="ORF">SAMN04487928_1523</name>
</gene>
<keyword evidence="3" id="KW-1185">Reference proteome</keyword>
<feature type="transmembrane region" description="Helical" evidence="1">
    <location>
        <begin position="86"/>
        <end position="107"/>
    </location>
</feature>